<dbReference type="OrthoDB" id="266279at2"/>
<dbReference type="SUPFAM" id="SSF48452">
    <property type="entry name" value="TPR-like"/>
    <property type="match status" value="1"/>
</dbReference>
<feature type="signal peptide" evidence="1">
    <location>
        <begin position="1"/>
        <end position="23"/>
    </location>
</feature>
<dbReference type="InterPro" id="IPR036465">
    <property type="entry name" value="vWFA_dom_sf"/>
</dbReference>
<feature type="chain" id="PRO_5015396413" description="VIT domain-containing protein" evidence="1">
    <location>
        <begin position="24"/>
        <end position="937"/>
    </location>
</feature>
<dbReference type="RefSeq" id="WP_109100929.1">
    <property type="nucleotide sequence ID" value="NZ_QDKQ01000037.1"/>
</dbReference>
<dbReference type="Gene3D" id="3.40.50.410">
    <property type="entry name" value="von Willebrand factor, type A domain"/>
    <property type="match status" value="1"/>
</dbReference>
<protein>
    <recommendedName>
        <fullName evidence="2">VIT domain-containing protein</fullName>
    </recommendedName>
</protein>
<proteinExistence type="predicted"/>
<accession>A0A2T9K2C6</accession>
<sequence>MRFAWIVLVAALAAGGASVAAPAANPSLKSIIHDGGDPDARPDVMRLAALKIEVVIVGGLARTQVEARFANPTDQEVEADFTLALPAGAVVDGYALDIDEVMVDGVLTGKRQAREVYEDRVRAGIDPGLAEVTEDGGFHTQVYPVPRNGERTIRLSYAAPLAADGGFALPLVAGEPVGEVQVKVTVLGAQARPVVSAPGGLVLAWTQGADGDVATGSARDVRLDGALSVGAWRPASPLELSRRADGERFFELILPYDARAASVRALRIYWDRSRSRRDDDLAGEIALLSRYVDAVRPASVELVTFASDAPTVQALAAPTGEALAAALAAVRYGGASTLGPALAAGKTAADTCVFVSDGRMTLGSWAARPPACRVFALSSAGDADRNFLSTLAARGGGQHVDLAAIDAGAGLARLTSAGAPPFKLTAGGRPADYRLIAGPAGRWHILGKAPRTGRLVFTGPDGVRRAFALADLPVRNFPGAGAIWGRETIAELLATDRPDRDQALALARRYNVASGEASFVVMEDAYDYVQAGVAPPPSAGEEIAADYREALAEQTAEKASFAADRLETMIEAWNEQKRWWRSKPGEDFDGEARGGYGGGGGFGGEGLDEIVVTGVRHEPTIAIQTAEWNPDRPYLKALAAAPSPAAWAERFAALEASDGQAPAFYFDVAEQSFRAGRRDQAVAVALNALELPSAGVKTLSVLADRMTRYGEFDHAVWLYERILFLDIDRPQPRRDLALALIARGEARKGRAREADWRRALDLLNAVIVTPWSDAYDGVELVALMEANGLVARMAALGMEQNVLDRRLTARLDVDLRVVMEWNTDKSDMDLWVDEPTGERAMYSNAATDIGGRLSNDMTSGYGPEEYLLRRAPSGDYVVTGDVFAPDRLDPNGPTVVRVRLYRNWGRRNQAEERFEIELQAGQTDEAVLGRFKVDRGR</sequence>
<reference evidence="3 4" key="1">
    <citation type="submission" date="2018-04" db="EMBL/GenBank/DDBJ databases">
        <title>The genome sequence of Caulobacter sp. 744.</title>
        <authorList>
            <person name="Gao J."/>
            <person name="Sun J."/>
        </authorList>
    </citation>
    <scope>NUCLEOTIDE SEQUENCE [LARGE SCALE GENOMIC DNA]</scope>
    <source>
        <strain evidence="3 4">774</strain>
    </source>
</reference>
<gene>
    <name evidence="3" type="ORF">DDF67_10935</name>
</gene>
<dbReference type="Proteomes" id="UP000245073">
    <property type="component" value="Unassembled WGS sequence"/>
</dbReference>
<evidence type="ECO:0000256" key="1">
    <source>
        <dbReference type="SAM" id="SignalP"/>
    </source>
</evidence>
<keyword evidence="1" id="KW-0732">Signal</keyword>
<comment type="caution">
    <text evidence="3">The sequence shown here is derived from an EMBL/GenBank/DDBJ whole genome shotgun (WGS) entry which is preliminary data.</text>
</comment>
<dbReference type="EMBL" id="QDKQ01000037">
    <property type="protein sequence ID" value="PVM90115.1"/>
    <property type="molecule type" value="Genomic_DNA"/>
</dbReference>
<dbReference type="AlphaFoldDB" id="A0A2T9K2C6"/>
<evidence type="ECO:0000313" key="4">
    <source>
        <dbReference type="Proteomes" id="UP000245073"/>
    </source>
</evidence>
<dbReference type="InterPro" id="IPR011990">
    <property type="entry name" value="TPR-like_helical_dom_sf"/>
</dbReference>
<feature type="domain" description="VIT" evidence="2">
    <location>
        <begin position="31"/>
        <end position="159"/>
    </location>
</feature>
<dbReference type="PROSITE" id="PS51468">
    <property type="entry name" value="VIT"/>
    <property type="match status" value="1"/>
</dbReference>
<evidence type="ECO:0000313" key="3">
    <source>
        <dbReference type="EMBL" id="PVM90115.1"/>
    </source>
</evidence>
<keyword evidence="4" id="KW-1185">Reference proteome</keyword>
<name>A0A2T9K2C6_9CAUL</name>
<dbReference type="Gene3D" id="1.25.40.10">
    <property type="entry name" value="Tetratricopeptide repeat domain"/>
    <property type="match status" value="1"/>
</dbReference>
<dbReference type="Pfam" id="PF08487">
    <property type="entry name" value="VIT"/>
    <property type="match status" value="1"/>
</dbReference>
<dbReference type="PANTHER" id="PTHR45737:SF6">
    <property type="entry name" value="VON WILLEBRAND FACTOR A DOMAIN-CONTAINING PROTEIN 5A"/>
    <property type="match status" value="1"/>
</dbReference>
<dbReference type="SMART" id="SM00609">
    <property type="entry name" value="VIT"/>
    <property type="match status" value="1"/>
</dbReference>
<dbReference type="InterPro" id="IPR013694">
    <property type="entry name" value="VIT"/>
</dbReference>
<dbReference type="PANTHER" id="PTHR45737">
    <property type="entry name" value="VON WILLEBRAND FACTOR A DOMAIN-CONTAINING PROTEIN 5A"/>
    <property type="match status" value="1"/>
</dbReference>
<organism evidence="3 4">
    <name type="scientific">Caulobacter endophyticus</name>
    <dbReference type="NCBI Taxonomy" id="2172652"/>
    <lineage>
        <taxon>Bacteria</taxon>
        <taxon>Pseudomonadati</taxon>
        <taxon>Pseudomonadota</taxon>
        <taxon>Alphaproteobacteria</taxon>
        <taxon>Caulobacterales</taxon>
        <taxon>Caulobacteraceae</taxon>
        <taxon>Caulobacter</taxon>
    </lineage>
</organism>
<dbReference type="SUPFAM" id="SSF53300">
    <property type="entry name" value="vWA-like"/>
    <property type="match status" value="1"/>
</dbReference>
<evidence type="ECO:0000259" key="2">
    <source>
        <dbReference type="PROSITE" id="PS51468"/>
    </source>
</evidence>